<dbReference type="FunCoup" id="A0A7R8UQ31">
    <property type="interactions" value="128"/>
</dbReference>
<evidence type="ECO:0000256" key="2">
    <source>
        <dbReference type="ARBA" id="ARBA00022771"/>
    </source>
</evidence>
<dbReference type="GO" id="GO:0008270">
    <property type="term" value="F:zinc ion binding"/>
    <property type="evidence" value="ECO:0007669"/>
    <property type="project" value="UniProtKB-KW"/>
</dbReference>
<organism evidence="6 7">
    <name type="scientific">Hermetia illucens</name>
    <name type="common">Black soldier fly</name>
    <dbReference type="NCBI Taxonomy" id="343691"/>
    <lineage>
        <taxon>Eukaryota</taxon>
        <taxon>Metazoa</taxon>
        <taxon>Ecdysozoa</taxon>
        <taxon>Arthropoda</taxon>
        <taxon>Hexapoda</taxon>
        <taxon>Insecta</taxon>
        <taxon>Pterygota</taxon>
        <taxon>Neoptera</taxon>
        <taxon>Endopterygota</taxon>
        <taxon>Diptera</taxon>
        <taxon>Brachycera</taxon>
        <taxon>Stratiomyomorpha</taxon>
        <taxon>Stratiomyidae</taxon>
        <taxon>Hermetiinae</taxon>
        <taxon>Hermetia</taxon>
    </lineage>
</organism>
<accession>A0A7R8UQ31</accession>
<dbReference type="EMBL" id="LR899011">
    <property type="protein sequence ID" value="CAD7084565.1"/>
    <property type="molecule type" value="Genomic_DNA"/>
</dbReference>
<keyword evidence="1" id="KW-0479">Metal-binding</keyword>
<protein>
    <recommendedName>
        <fullName evidence="5">RING-type domain-containing protein</fullName>
    </recommendedName>
</protein>
<dbReference type="AlphaFoldDB" id="A0A7R8UQ31"/>
<dbReference type="Proteomes" id="UP000594454">
    <property type="component" value="Chromosome 3"/>
</dbReference>
<evidence type="ECO:0000256" key="4">
    <source>
        <dbReference type="PROSITE-ProRule" id="PRU00175"/>
    </source>
</evidence>
<reference evidence="6 7" key="1">
    <citation type="submission" date="2020-11" db="EMBL/GenBank/DDBJ databases">
        <authorList>
            <person name="Wallbank WR R."/>
            <person name="Pardo Diaz C."/>
            <person name="Kozak K."/>
            <person name="Martin S."/>
            <person name="Jiggins C."/>
            <person name="Moest M."/>
            <person name="Warren A I."/>
            <person name="Generalovic N T."/>
            <person name="Byers J.R.P. K."/>
            <person name="Montejo-Kovacevich G."/>
            <person name="Yen C E."/>
        </authorList>
    </citation>
    <scope>NUCLEOTIDE SEQUENCE [LARGE SCALE GENOMIC DNA]</scope>
</reference>
<name>A0A7R8UQ31_HERIL</name>
<proteinExistence type="predicted"/>
<dbReference type="SMART" id="SM00184">
    <property type="entry name" value="RING"/>
    <property type="match status" value="1"/>
</dbReference>
<dbReference type="Gene3D" id="3.30.40.10">
    <property type="entry name" value="Zinc/RING finger domain, C3HC4 (zinc finger)"/>
    <property type="match status" value="1"/>
</dbReference>
<dbReference type="InterPro" id="IPR017907">
    <property type="entry name" value="Znf_RING_CS"/>
</dbReference>
<dbReference type="OrthoDB" id="6105938at2759"/>
<keyword evidence="7" id="KW-1185">Reference proteome</keyword>
<evidence type="ECO:0000256" key="1">
    <source>
        <dbReference type="ARBA" id="ARBA00022723"/>
    </source>
</evidence>
<dbReference type="PROSITE" id="PS50089">
    <property type="entry name" value="ZF_RING_2"/>
    <property type="match status" value="1"/>
</dbReference>
<dbReference type="PANTHER" id="PTHR23041">
    <property type="entry name" value="RING FINGER DOMAIN-CONTAINING"/>
    <property type="match status" value="1"/>
</dbReference>
<dbReference type="PROSITE" id="PS00518">
    <property type="entry name" value="ZF_RING_1"/>
    <property type="match status" value="1"/>
</dbReference>
<dbReference type="InterPro" id="IPR001841">
    <property type="entry name" value="Znf_RING"/>
</dbReference>
<evidence type="ECO:0000313" key="7">
    <source>
        <dbReference type="Proteomes" id="UP000594454"/>
    </source>
</evidence>
<sequence length="230" mass="25835">MSSCPAIKSEFFDDDSLDDVADLISRAEAIIEENRQRIQNRRSQNLDSIREQAIAMLREPSPRLDEDNIVEHESAIIEPEQSTSNRTLPSDLEDDVIFVSCQQAPPNRNVVIDLSTPDTALDKQSKRRRRSRLLETNDAPTEVVNINDTPSDTAKANISRLDIPFAHQQSNRNEFHINCAICLDACRKPTSTLCGHVFCEKCIKAAIASSHKCPLCKRKLSSKGIHPLFL</sequence>
<feature type="domain" description="RING-type" evidence="5">
    <location>
        <begin position="179"/>
        <end position="217"/>
    </location>
</feature>
<evidence type="ECO:0000313" key="6">
    <source>
        <dbReference type="EMBL" id="CAD7084565.1"/>
    </source>
</evidence>
<dbReference type="PANTHER" id="PTHR23041:SF78">
    <property type="entry name" value="E3 UBIQUITIN-PROTEIN LIGASE RNF4"/>
    <property type="match status" value="1"/>
</dbReference>
<dbReference type="SUPFAM" id="SSF57850">
    <property type="entry name" value="RING/U-box"/>
    <property type="match status" value="1"/>
</dbReference>
<keyword evidence="3" id="KW-0862">Zinc</keyword>
<dbReference type="Pfam" id="PF13923">
    <property type="entry name" value="zf-C3HC4_2"/>
    <property type="match status" value="1"/>
</dbReference>
<dbReference type="InParanoid" id="A0A7R8UQ31"/>
<dbReference type="InterPro" id="IPR047134">
    <property type="entry name" value="RNF4"/>
</dbReference>
<evidence type="ECO:0000259" key="5">
    <source>
        <dbReference type="PROSITE" id="PS50089"/>
    </source>
</evidence>
<evidence type="ECO:0000256" key="3">
    <source>
        <dbReference type="ARBA" id="ARBA00022833"/>
    </source>
</evidence>
<keyword evidence="2 4" id="KW-0863">Zinc-finger</keyword>
<gene>
    <name evidence="6" type="ORF">HERILL_LOCUS7453</name>
</gene>
<dbReference type="InterPro" id="IPR013083">
    <property type="entry name" value="Znf_RING/FYVE/PHD"/>
</dbReference>